<evidence type="ECO:0000256" key="1">
    <source>
        <dbReference type="SAM" id="SignalP"/>
    </source>
</evidence>
<accession>J3LWY4</accession>
<dbReference type="Proteomes" id="UP000006038">
    <property type="component" value="Chromosome 4"/>
</dbReference>
<dbReference type="AlphaFoldDB" id="J3LWY4"/>
<feature type="chain" id="PRO_5018562983" evidence="1">
    <location>
        <begin position="21"/>
        <end position="71"/>
    </location>
</feature>
<dbReference type="SUPFAM" id="SSF54403">
    <property type="entry name" value="Cystatin/monellin"/>
    <property type="match status" value="1"/>
</dbReference>
<sequence>MAASATSLVLLLLLVAGGEAKQGGSGGAYYLQGGAREAHAGAGAGRPFDAVVVVKPWLKSKELVSFAPSPK</sequence>
<dbReference type="Gramene" id="OB04G16590.1">
    <property type="protein sequence ID" value="OB04G16590.1"/>
    <property type="gene ID" value="OB04G16590"/>
</dbReference>
<proteinExistence type="predicted"/>
<protein>
    <submittedName>
        <fullName evidence="2">Cysteine proteinase inhibitor</fullName>
    </submittedName>
</protein>
<dbReference type="HOGENOM" id="CLU_2744068_0_0_1"/>
<reference evidence="2" key="2">
    <citation type="submission" date="2013-04" db="UniProtKB">
        <authorList>
            <consortium name="EnsemblPlants"/>
        </authorList>
    </citation>
    <scope>IDENTIFICATION</scope>
</reference>
<dbReference type="EnsemblPlants" id="OB04G16590.1">
    <property type="protein sequence ID" value="OB04G16590.1"/>
    <property type="gene ID" value="OB04G16590"/>
</dbReference>
<reference evidence="2" key="1">
    <citation type="journal article" date="2013" name="Nat. Commun.">
        <title>Whole-genome sequencing of Oryza brachyantha reveals mechanisms underlying Oryza genome evolution.</title>
        <authorList>
            <person name="Chen J."/>
            <person name="Huang Q."/>
            <person name="Gao D."/>
            <person name="Wang J."/>
            <person name="Lang Y."/>
            <person name="Liu T."/>
            <person name="Li B."/>
            <person name="Bai Z."/>
            <person name="Luis Goicoechea J."/>
            <person name="Liang C."/>
            <person name="Chen C."/>
            <person name="Zhang W."/>
            <person name="Sun S."/>
            <person name="Liao Y."/>
            <person name="Zhang X."/>
            <person name="Yang L."/>
            <person name="Song C."/>
            <person name="Wang M."/>
            <person name="Shi J."/>
            <person name="Liu G."/>
            <person name="Liu J."/>
            <person name="Zhou H."/>
            <person name="Zhou W."/>
            <person name="Yu Q."/>
            <person name="An N."/>
            <person name="Chen Y."/>
            <person name="Cai Q."/>
            <person name="Wang B."/>
            <person name="Liu B."/>
            <person name="Min J."/>
            <person name="Huang Y."/>
            <person name="Wu H."/>
            <person name="Li Z."/>
            <person name="Zhang Y."/>
            <person name="Yin Y."/>
            <person name="Song W."/>
            <person name="Jiang J."/>
            <person name="Jackson S.A."/>
            <person name="Wing R.A."/>
            <person name="Wang J."/>
            <person name="Chen M."/>
        </authorList>
    </citation>
    <scope>NUCLEOTIDE SEQUENCE [LARGE SCALE GENOMIC DNA]</scope>
    <source>
        <strain evidence="2">cv. IRGC 101232</strain>
    </source>
</reference>
<name>J3LWY4_ORYBR</name>
<evidence type="ECO:0000313" key="3">
    <source>
        <dbReference type="Proteomes" id="UP000006038"/>
    </source>
</evidence>
<dbReference type="InterPro" id="IPR046350">
    <property type="entry name" value="Cystatin_sf"/>
</dbReference>
<dbReference type="PANTHER" id="PTHR47373">
    <property type="entry name" value="CYSTEINE PROTEINASE INHIBITOR 2"/>
    <property type="match status" value="1"/>
</dbReference>
<evidence type="ECO:0000313" key="2">
    <source>
        <dbReference type="EnsemblPlants" id="OB04G16590.1"/>
    </source>
</evidence>
<feature type="signal peptide" evidence="1">
    <location>
        <begin position="1"/>
        <end position="20"/>
    </location>
</feature>
<dbReference type="Gene3D" id="3.10.450.10">
    <property type="match status" value="1"/>
</dbReference>
<organism evidence="2">
    <name type="scientific">Oryza brachyantha</name>
    <name type="common">malo sina</name>
    <dbReference type="NCBI Taxonomy" id="4533"/>
    <lineage>
        <taxon>Eukaryota</taxon>
        <taxon>Viridiplantae</taxon>
        <taxon>Streptophyta</taxon>
        <taxon>Embryophyta</taxon>
        <taxon>Tracheophyta</taxon>
        <taxon>Spermatophyta</taxon>
        <taxon>Magnoliopsida</taxon>
        <taxon>Liliopsida</taxon>
        <taxon>Poales</taxon>
        <taxon>Poaceae</taxon>
        <taxon>BOP clade</taxon>
        <taxon>Oryzoideae</taxon>
        <taxon>Oryzeae</taxon>
        <taxon>Oryzinae</taxon>
        <taxon>Oryza</taxon>
    </lineage>
</organism>
<keyword evidence="3" id="KW-1185">Reference proteome</keyword>
<dbReference type="PANTHER" id="PTHR47373:SF2">
    <property type="entry name" value="CYSTEINE PROTEINASE INHIBITOR 10"/>
    <property type="match status" value="1"/>
</dbReference>
<keyword evidence="1" id="KW-0732">Signal</keyword>